<protein>
    <submittedName>
        <fullName evidence="7">DNA-binding transcriptional regulator, MarR family</fullName>
    </submittedName>
</protein>
<dbReference type="Gene3D" id="1.10.10.10">
    <property type="entry name" value="Winged helix-like DNA-binding domain superfamily/Winged helix DNA-binding domain"/>
    <property type="match status" value="1"/>
</dbReference>
<dbReference type="Pfam" id="PF22381">
    <property type="entry name" value="Staph_reg_Sar_Rot"/>
    <property type="match status" value="1"/>
</dbReference>
<evidence type="ECO:0000313" key="8">
    <source>
        <dbReference type="Proteomes" id="UP000198790"/>
    </source>
</evidence>
<evidence type="ECO:0000256" key="5">
    <source>
        <dbReference type="ARBA" id="ARBA00023163"/>
    </source>
</evidence>
<dbReference type="GO" id="GO:0006950">
    <property type="term" value="P:response to stress"/>
    <property type="evidence" value="ECO:0007669"/>
    <property type="project" value="TreeGrafter"/>
</dbReference>
<feature type="domain" description="HTH marR-type" evidence="6">
    <location>
        <begin position="1"/>
        <end position="139"/>
    </location>
</feature>
<dbReference type="EMBL" id="FOKK01000001">
    <property type="protein sequence ID" value="SFA78520.1"/>
    <property type="molecule type" value="Genomic_DNA"/>
</dbReference>
<evidence type="ECO:0000256" key="1">
    <source>
        <dbReference type="ARBA" id="ARBA00004496"/>
    </source>
</evidence>
<dbReference type="AlphaFoldDB" id="A0A1I0VRJ9"/>
<dbReference type="PRINTS" id="PR00598">
    <property type="entry name" value="HTHMARR"/>
</dbReference>
<dbReference type="InterPro" id="IPR055166">
    <property type="entry name" value="Transc_reg_Sar_Rot_HTH"/>
</dbReference>
<sequence>MIQIHQLSLSLYSSSRLFIQLIQSSLNELNLTYPQYLVLSVLWEEDGLKVNEIGKRLHLDSGTLTPLLKKLEAMNFVKRQRGEADERTVHVELTYPGKSLQSKVQEVLNPLNEKFIQASELNLPDLNHSLMNLLDSIEILKNLTSNGKTNY</sequence>
<dbReference type="PANTHER" id="PTHR33164">
    <property type="entry name" value="TRANSCRIPTIONAL REGULATOR, MARR FAMILY"/>
    <property type="match status" value="1"/>
</dbReference>
<reference evidence="7 8" key="1">
    <citation type="submission" date="2016-10" db="EMBL/GenBank/DDBJ databases">
        <authorList>
            <person name="de Groot N.N."/>
        </authorList>
    </citation>
    <scope>NUCLEOTIDE SEQUENCE [LARGE SCALE GENOMIC DNA]</scope>
    <source>
        <strain evidence="7 8">DSM 23399</strain>
    </source>
</reference>
<dbReference type="RefSeq" id="WP_092894413.1">
    <property type="nucleotide sequence ID" value="NZ_FOKK01000001.1"/>
</dbReference>
<keyword evidence="4 7" id="KW-0238">DNA-binding</keyword>
<dbReference type="SMART" id="SM00347">
    <property type="entry name" value="HTH_MARR"/>
    <property type="match status" value="1"/>
</dbReference>
<dbReference type="OrthoDB" id="9806864at2"/>
<evidence type="ECO:0000256" key="4">
    <source>
        <dbReference type="ARBA" id="ARBA00023125"/>
    </source>
</evidence>
<name>A0A1I0VRJ9_9BACT</name>
<keyword evidence="2" id="KW-0963">Cytoplasm</keyword>
<dbReference type="SUPFAM" id="SSF46785">
    <property type="entry name" value="Winged helix' DNA-binding domain"/>
    <property type="match status" value="1"/>
</dbReference>
<dbReference type="PANTHER" id="PTHR33164:SF5">
    <property type="entry name" value="ORGANIC HYDROPEROXIDE RESISTANCE TRANSCRIPTIONAL REGULATOR"/>
    <property type="match status" value="1"/>
</dbReference>
<dbReference type="InterPro" id="IPR039422">
    <property type="entry name" value="MarR/SlyA-like"/>
</dbReference>
<keyword evidence="5" id="KW-0804">Transcription</keyword>
<gene>
    <name evidence="7" type="ORF">SAMN04489723_101317</name>
</gene>
<dbReference type="InterPro" id="IPR036388">
    <property type="entry name" value="WH-like_DNA-bd_sf"/>
</dbReference>
<evidence type="ECO:0000256" key="3">
    <source>
        <dbReference type="ARBA" id="ARBA00023015"/>
    </source>
</evidence>
<dbReference type="GO" id="GO:0003677">
    <property type="term" value="F:DNA binding"/>
    <property type="evidence" value="ECO:0007669"/>
    <property type="project" value="UniProtKB-KW"/>
</dbReference>
<keyword evidence="8" id="KW-1185">Reference proteome</keyword>
<dbReference type="GO" id="GO:0005737">
    <property type="term" value="C:cytoplasm"/>
    <property type="evidence" value="ECO:0007669"/>
    <property type="project" value="UniProtKB-SubCell"/>
</dbReference>
<evidence type="ECO:0000313" key="7">
    <source>
        <dbReference type="EMBL" id="SFA78520.1"/>
    </source>
</evidence>
<dbReference type="GO" id="GO:0003700">
    <property type="term" value="F:DNA-binding transcription factor activity"/>
    <property type="evidence" value="ECO:0007669"/>
    <property type="project" value="InterPro"/>
</dbReference>
<comment type="subcellular location">
    <subcellularLocation>
        <location evidence="1">Cytoplasm</location>
    </subcellularLocation>
</comment>
<evidence type="ECO:0000259" key="6">
    <source>
        <dbReference type="PROSITE" id="PS50995"/>
    </source>
</evidence>
<dbReference type="STRING" id="237018.SAMN04489723_101317"/>
<organism evidence="7 8">
    <name type="scientific">Algoriphagus aquimarinus</name>
    <dbReference type="NCBI Taxonomy" id="237018"/>
    <lineage>
        <taxon>Bacteria</taxon>
        <taxon>Pseudomonadati</taxon>
        <taxon>Bacteroidota</taxon>
        <taxon>Cytophagia</taxon>
        <taxon>Cytophagales</taxon>
        <taxon>Cyclobacteriaceae</taxon>
        <taxon>Algoriphagus</taxon>
    </lineage>
</organism>
<dbReference type="InterPro" id="IPR000835">
    <property type="entry name" value="HTH_MarR-typ"/>
</dbReference>
<accession>A0A1I0VRJ9</accession>
<dbReference type="PROSITE" id="PS50995">
    <property type="entry name" value="HTH_MARR_2"/>
    <property type="match status" value="1"/>
</dbReference>
<proteinExistence type="predicted"/>
<keyword evidence="3" id="KW-0805">Transcription regulation</keyword>
<dbReference type="InterPro" id="IPR036390">
    <property type="entry name" value="WH_DNA-bd_sf"/>
</dbReference>
<dbReference type="Proteomes" id="UP000198790">
    <property type="component" value="Unassembled WGS sequence"/>
</dbReference>
<evidence type="ECO:0000256" key="2">
    <source>
        <dbReference type="ARBA" id="ARBA00022490"/>
    </source>
</evidence>